<dbReference type="EMBL" id="JARFPL010000010">
    <property type="protein sequence ID" value="MDF0592840.1"/>
    <property type="molecule type" value="Genomic_DNA"/>
</dbReference>
<feature type="region of interest" description="Disordered" evidence="1">
    <location>
        <begin position="67"/>
        <end position="132"/>
    </location>
</feature>
<dbReference type="RefSeq" id="WP_316968545.1">
    <property type="nucleotide sequence ID" value="NZ_JARFPL010000010.1"/>
</dbReference>
<name>A0ABT5XDV7_9EURY</name>
<organism evidence="2 3">
    <name type="scientific">Candidatus Methanocrinis alkalitolerans</name>
    <dbReference type="NCBI Taxonomy" id="3033395"/>
    <lineage>
        <taxon>Archaea</taxon>
        <taxon>Methanobacteriati</taxon>
        <taxon>Methanobacteriota</taxon>
        <taxon>Stenosarchaea group</taxon>
        <taxon>Methanomicrobia</taxon>
        <taxon>Methanotrichales</taxon>
        <taxon>Methanotrichaceae</taxon>
        <taxon>Methanocrinis</taxon>
    </lineage>
</organism>
<feature type="compositionally biased region" description="Polar residues" evidence="1">
    <location>
        <begin position="72"/>
        <end position="81"/>
    </location>
</feature>
<feature type="compositionally biased region" description="Basic and acidic residues" evidence="1">
    <location>
        <begin position="121"/>
        <end position="132"/>
    </location>
</feature>
<reference evidence="2 3" key="1">
    <citation type="submission" date="2023-03" db="EMBL/GenBank/DDBJ databases">
        <title>Whole genome sequencing of Methanotrichaceae archaeon M04Ac.</title>
        <authorList>
            <person name="Khomyakova M.A."/>
            <person name="Merkel A.Y."/>
            <person name="Slobodkin A.I."/>
        </authorList>
    </citation>
    <scope>NUCLEOTIDE SEQUENCE [LARGE SCALE GENOMIC DNA]</scope>
    <source>
        <strain evidence="2 3">M04Ac</strain>
    </source>
</reference>
<comment type="caution">
    <text evidence="2">The sequence shown here is derived from an EMBL/GenBank/DDBJ whole genome shotgun (WGS) entry which is preliminary data.</text>
</comment>
<dbReference type="Proteomes" id="UP001215956">
    <property type="component" value="Unassembled WGS sequence"/>
</dbReference>
<evidence type="ECO:0000256" key="1">
    <source>
        <dbReference type="SAM" id="MobiDB-lite"/>
    </source>
</evidence>
<protein>
    <submittedName>
        <fullName evidence="2">Uncharacterized protein</fullName>
    </submittedName>
</protein>
<sequence length="132" mass="14309">MAILWLDGFLYYSVQSGGQEYGSSDPTKIAANPVFRTIPLEEAGSFFPGLKEMTRGFVDALRKGVGLRQRSAAPQTLSLPTSRDGGAEDRRRPGHKRDPRGGDDLVGGGGDIPPPDGPRVQPRDLRDRGRYG</sequence>
<evidence type="ECO:0000313" key="3">
    <source>
        <dbReference type="Proteomes" id="UP001215956"/>
    </source>
</evidence>
<gene>
    <name evidence="2" type="ORF">P0O24_04505</name>
</gene>
<keyword evidence="3" id="KW-1185">Reference proteome</keyword>
<accession>A0ABT5XDV7</accession>
<evidence type="ECO:0000313" key="2">
    <source>
        <dbReference type="EMBL" id="MDF0592840.1"/>
    </source>
</evidence>
<proteinExistence type="predicted"/>